<dbReference type="Gene3D" id="1.10.1220.10">
    <property type="entry name" value="Met repressor-like"/>
    <property type="match status" value="1"/>
</dbReference>
<evidence type="ECO:0000256" key="1">
    <source>
        <dbReference type="SAM" id="Phobius"/>
    </source>
</evidence>
<evidence type="ECO:0000313" key="2">
    <source>
        <dbReference type="EMBL" id="OGE86339.1"/>
    </source>
</evidence>
<dbReference type="InterPro" id="IPR013321">
    <property type="entry name" value="Arc_rbn_hlx_hlx"/>
</dbReference>
<organism evidence="2 3">
    <name type="scientific">Candidatus Doudnabacteria bacterium RIFCSPHIGHO2_02_FULL_46_11</name>
    <dbReference type="NCBI Taxonomy" id="1817832"/>
    <lineage>
        <taxon>Bacteria</taxon>
        <taxon>Candidatus Doudnaibacteriota</taxon>
    </lineage>
</organism>
<feature type="transmembrane region" description="Helical" evidence="1">
    <location>
        <begin position="6"/>
        <end position="24"/>
    </location>
</feature>
<reference evidence="2 3" key="1">
    <citation type="journal article" date="2016" name="Nat. Commun.">
        <title>Thousands of microbial genomes shed light on interconnected biogeochemical processes in an aquifer system.</title>
        <authorList>
            <person name="Anantharaman K."/>
            <person name="Brown C.T."/>
            <person name="Hug L.A."/>
            <person name="Sharon I."/>
            <person name="Castelle C.J."/>
            <person name="Probst A.J."/>
            <person name="Thomas B.C."/>
            <person name="Singh A."/>
            <person name="Wilkins M.J."/>
            <person name="Karaoz U."/>
            <person name="Brodie E.L."/>
            <person name="Williams K.H."/>
            <person name="Hubbard S.S."/>
            <person name="Banfield J.F."/>
        </authorList>
    </citation>
    <scope>NUCLEOTIDE SEQUENCE [LARGE SCALE GENOMIC DNA]</scope>
</reference>
<dbReference type="Proteomes" id="UP000176786">
    <property type="component" value="Unassembled WGS sequence"/>
</dbReference>
<evidence type="ECO:0000313" key="3">
    <source>
        <dbReference type="Proteomes" id="UP000176786"/>
    </source>
</evidence>
<dbReference type="EMBL" id="MFES01000003">
    <property type="protein sequence ID" value="OGE86339.1"/>
    <property type="molecule type" value="Genomic_DNA"/>
</dbReference>
<keyword evidence="1" id="KW-0812">Transmembrane</keyword>
<gene>
    <name evidence="2" type="ORF">A3J48_02470</name>
</gene>
<evidence type="ECO:0008006" key="4">
    <source>
        <dbReference type="Google" id="ProtNLM"/>
    </source>
</evidence>
<accession>A0A1F5P8Q8</accession>
<comment type="caution">
    <text evidence="2">The sequence shown here is derived from an EMBL/GenBank/DDBJ whole genome shotgun (WGS) entry which is preliminary data.</text>
</comment>
<dbReference type="GO" id="GO:0006355">
    <property type="term" value="P:regulation of DNA-templated transcription"/>
    <property type="evidence" value="ECO:0007669"/>
    <property type="project" value="InterPro"/>
</dbReference>
<keyword evidence="1" id="KW-0472">Membrane</keyword>
<keyword evidence="1" id="KW-1133">Transmembrane helix</keyword>
<protein>
    <recommendedName>
        <fullName evidence="4">Damage-inducible protein J</fullName>
    </recommendedName>
</protein>
<name>A0A1F5P8Q8_9BACT</name>
<dbReference type="AlphaFoldDB" id="A0A1F5P8Q8"/>
<dbReference type="STRING" id="1817832.A3J48_02470"/>
<sequence length="110" mass="12421">MIDTNITVVYTLVIINILTMKTVLNVKTDVEVKKEAQKTAKELGVPLSMVVNAYLKQFIRDKELSISIAPRMTPALERIIGRAEKDLRANRNISPIFSDPEKMDEYLGSL</sequence>
<proteinExistence type="predicted"/>